<evidence type="ECO:0008006" key="4">
    <source>
        <dbReference type="Google" id="ProtNLM"/>
    </source>
</evidence>
<feature type="transmembrane region" description="Helical" evidence="1">
    <location>
        <begin position="229"/>
        <end position="251"/>
    </location>
</feature>
<keyword evidence="3" id="KW-1185">Reference proteome</keyword>
<keyword evidence="1" id="KW-0812">Transmembrane</keyword>
<dbReference type="EMBL" id="JBHRWO010000008">
    <property type="protein sequence ID" value="MFC3492474.1"/>
    <property type="molecule type" value="Genomic_DNA"/>
</dbReference>
<keyword evidence="1" id="KW-1133">Transmembrane helix</keyword>
<dbReference type="Proteomes" id="UP001595712">
    <property type="component" value="Unassembled WGS sequence"/>
</dbReference>
<sequence>MDLVAPSPSPTIFNPVPGDTAIVEWLLGLLGFPTVIIGLVVIAMSIESLYARARQVVRGAVVTRRAAGVAGAWLVRQPPVRVLMIWLVTACVLAAQAVMLGLSCIAGGFLASPFDPGRSEVLLDVVQHSPILLIDPGFIGANVRLDWISAIFVLWSLIWLLVAYRVGEGAAALTGFMAFPFWFFAVGAGIWVVLSVAIDLLFGILTWTFTGPEAWSITKGTYEQGMVGIAAWSLGYSLACAAALYATGVLFKTWAKVNADPIGESGP</sequence>
<accession>A0ABV7PV62</accession>
<feature type="transmembrane region" description="Helical" evidence="1">
    <location>
        <begin position="147"/>
        <end position="167"/>
    </location>
</feature>
<feature type="transmembrane region" description="Helical" evidence="1">
    <location>
        <begin position="179"/>
        <end position="209"/>
    </location>
</feature>
<dbReference type="RefSeq" id="WP_387973152.1">
    <property type="nucleotide sequence ID" value="NZ_JBHRWO010000008.1"/>
</dbReference>
<reference evidence="3" key="1">
    <citation type="journal article" date="2019" name="Int. J. Syst. Evol. Microbiol.">
        <title>The Global Catalogue of Microorganisms (GCM) 10K type strain sequencing project: providing services to taxonomists for standard genome sequencing and annotation.</title>
        <authorList>
            <consortium name="The Broad Institute Genomics Platform"/>
            <consortium name="The Broad Institute Genome Sequencing Center for Infectious Disease"/>
            <person name="Wu L."/>
            <person name="Ma J."/>
        </authorList>
    </citation>
    <scope>NUCLEOTIDE SEQUENCE [LARGE SCALE GENOMIC DNA]</scope>
    <source>
        <strain evidence="3">CGMCC 4.7396</strain>
    </source>
</reference>
<evidence type="ECO:0000256" key="1">
    <source>
        <dbReference type="SAM" id="Phobius"/>
    </source>
</evidence>
<gene>
    <name evidence="2" type="ORF">ACFO8M_08255</name>
</gene>
<comment type="caution">
    <text evidence="2">The sequence shown here is derived from an EMBL/GenBank/DDBJ whole genome shotgun (WGS) entry which is preliminary data.</text>
</comment>
<protein>
    <recommendedName>
        <fullName evidence="4">ABC transporter permease</fullName>
    </recommendedName>
</protein>
<proteinExistence type="predicted"/>
<evidence type="ECO:0000313" key="2">
    <source>
        <dbReference type="EMBL" id="MFC3492474.1"/>
    </source>
</evidence>
<evidence type="ECO:0000313" key="3">
    <source>
        <dbReference type="Proteomes" id="UP001595712"/>
    </source>
</evidence>
<organism evidence="2 3">
    <name type="scientific">Glycomyces rhizosphaerae</name>
    <dbReference type="NCBI Taxonomy" id="2054422"/>
    <lineage>
        <taxon>Bacteria</taxon>
        <taxon>Bacillati</taxon>
        <taxon>Actinomycetota</taxon>
        <taxon>Actinomycetes</taxon>
        <taxon>Glycomycetales</taxon>
        <taxon>Glycomycetaceae</taxon>
        <taxon>Glycomyces</taxon>
    </lineage>
</organism>
<feature type="transmembrane region" description="Helical" evidence="1">
    <location>
        <begin position="25"/>
        <end position="46"/>
    </location>
</feature>
<keyword evidence="1" id="KW-0472">Membrane</keyword>
<feature type="transmembrane region" description="Helical" evidence="1">
    <location>
        <begin position="83"/>
        <end position="111"/>
    </location>
</feature>
<name>A0ABV7PV62_9ACTN</name>